<dbReference type="AlphaFoldDB" id="A0A1X2M1E2"/>
<comment type="subcellular location">
    <subcellularLocation>
        <location evidence="1">Cell membrane</location>
        <topology evidence="1">Single-pass membrane protein</topology>
    </subcellularLocation>
</comment>
<dbReference type="InterPro" id="IPR044857">
    <property type="entry name" value="T7SS_EccB_R1"/>
</dbReference>
<evidence type="ECO:0000256" key="7">
    <source>
        <dbReference type="ARBA" id="ARBA00022840"/>
    </source>
</evidence>
<protein>
    <submittedName>
        <fullName evidence="11">Type VII secretion protein EccB</fullName>
    </submittedName>
</protein>
<feature type="transmembrane region" description="Helical" evidence="10">
    <location>
        <begin position="44"/>
        <end position="64"/>
    </location>
</feature>
<keyword evidence="6" id="KW-0378">Hydrolase</keyword>
<dbReference type="RefSeq" id="WP_085323110.1">
    <property type="nucleotide sequence ID" value="NZ_NCXP01000001.1"/>
</dbReference>
<gene>
    <name evidence="11" type="ORF">B8W66_00685</name>
</gene>
<organism evidence="11 12">
    <name type="scientific">Mycobacterium decipiens</name>
    <dbReference type="NCBI Taxonomy" id="1430326"/>
    <lineage>
        <taxon>Bacteria</taxon>
        <taxon>Bacillati</taxon>
        <taxon>Actinomycetota</taxon>
        <taxon>Actinomycetes</taxon>
        <taxon>Mycobacteriales</taxon>
        <taxon>Mycobacteriaceae</taxon>
        <taxon>Mycobacterium</taxon>
    </lineage>
</organism>
<keyword evidence="7" id="KW-0067">ATP-binding</keyword>
<dbReference type="GO" id="GO:0005524">
    <property type="term" value="F:ATP binding"/>
    <property type="evidence" value="ECO:0007669"/>
    <property type="project" value="UniProtKB-KW"/>
</dbReference>
<dbReference type="GO" id="GO:0005576">
    <property type="term" value="C:extracellular region"/>
    <property type="evidence" value="ECO:0007669"/>
    <property type="project" value="TreeGrafter"/>
</dbReference>
<proteinExistence type="inferred from homology"/>
<reference evidence="11 12" key="1">
    <citation type="submission" date="2017-04" db="EMBL/GenBank/DDBJ databases">
        <title>The new phylogeny of genus Mycobacterium.</title>
        <authorList>
            <person name="Tortoli E."/>
            <person name="Trovato A."/>
            <person name="Cirillo D.M."/>
        </authorList>
    </citation>
    <scope>NUCLEOTIDE SEQUENCE [LARGE SCALE GENOMIC DNA]</scope>
    <source>
        <strain evidence="11 12">TBL 1200985</strain>
    </source>
</reference>
<dbReference type="GO" id="GO:0016787">
    <property type="term" value="F:hydrolase activity"/>
    <property type="evidence" value="ECO:0007669"/>
    <property type="project" value="UniProtKB-KW"/>
</dbReference>
<dbReference type="Gene3D" id="2.40.50.910">
    <property type="entry name" value="Type VII secretion system EccB, repeat 3 domain"/>
    <property type="match status" value="1"/>
</dbReference>
<dbReference type="InterPro" id="IPR042485">
    <property type="entry name" value="T7SS_EccB_R3"/>
</dbReference>
<evidence type="ECO:0000256" key="8">
    <source>
        <dbReference type="ARBA" id="ARBA00022989"/>
    </source>
</evidence>
<dbReference type="Pfam" id="PF05108">
    <property type="entry name" value="T7SS_ESX1_EccB"/>
    <property type="match status" value="1"/>
</dbReference>
<dbReference type="PANTHER" id="PTHR40765">
    <property type="entry name" value="ESX-2 SECRETION SYSTEM ATPASE ECCB2"/>
    <property type="match status" value="1"/>
</dbReference>
<keyword evidence="12" id="KW-1185">Reference proteome</keyword>
<evidence type="ECO:0000256" key="5">
    <source>
        <dbReference type="ARBA" id="ARBA00022741"/>
    </source>
</evidence>
<dbReference type="Gene3D" id="3.30.2390.20">
    <property type="entry name" value="Type VII secretion system EccB, repeat 1 domain"/>
    <property type="match status" value="1"/>
</dbReference>
<name>A0A1X2M1E2_9MYCO</name>
<keyword evidence="5" id="KW-0547">Nucleotide-binding</keyword>
<evidence type="ECO:0000256" key="2">
    <source>
        <dbReference type="ARBA" id="ARBA00008149"/>
    </source>
</evidence>
<comment type="similarity">
    <text evidence="2">Belongs to the EccB family.</text>
</comment>
<dbReference type="STRING" id="1430326.B8W66_00685"/>
<evidence type="ECO:0000256" key="3">
    <source>
        <dbReference type="ARBA" id="ARBA00022475"/>
    </source>
</evidence>
<evidence type="ECO:0000256" key="10">
    <source>
        <dbReference type="SAM" id="Phobius"/>
    </source>
</evidence>
<evidence type="ECO:0000256" key="1">
    <source>
        <dbReference type="ARBA" id="ARBA00004162"/>
    </source>
</evidence>
<evidence type="ECO:0000256" key="9">
    <source>
        <dbReference type="ARBA" id="ARBA00023136"/>
    </source>
</evidence>
<keyword evidence="8 10" id="KW-1133">Transmembrane helix</keyword>
<dbReference type="GO" id="GO:0005886">
    <property type="term" value="C:plasma membrane"/>
    <property type="evidence" value="ECO:0007669"/>
    <property type="project" value="UniProtKB-SubCell"/>
</dbReference>
<evidence type="ECO:0000256" key="4">
    <source>
        <dbReference type="ARBA" id="ARBA00022692"/>
    </source>
</evidence>
<accession>A0A1X2M1E2</accession>
<dbReference type="EMBL" id="NCXP01000001">
    <property type="protein sequence ID" value="OSC42969.1"/>
    <property type="molecule type" value="Genomic_DNA"/>
</dbReference>
<dbReference type="OrthoDB" id="3847604at2"/>
<dbReference type="InterPro" id="IPR007795">
    <property type="entry name" value="T7SS_EccB"/>
</dbReference>
<keyword evidence="3" id="KW-1003">Cell membrane</keyword>
<sequence length="470" mass="48230">MPSAATNWLHVSGYRFLVRRIECALLFGDIPAANATLRARTASLAVGCVLAIIAMTGCAFVALLRPQLALGQATIVMGRESGALYVRVGDTWHPVLNLASARLIAATNANPQPVRDSELGRTKRGPLLGISGAPQLLAPPLSALESVWTICDSDDGGSTTVVVGPGNDSSGHRLAAEQTILVAPEFGSPAYLLYDGRRAVVDLADPAVVWALRLGGRVPHVVAQSLLNAVPEAPPITVPRIRGAGRASTALPGFPVGTVVRITRSYGDELYAVLDAGVQRIGQVAADLLRFGGSQLSANVSAVAPDVIRATPTVATLPVSTYPDRVPTPLNGRSGNAASTLCVAWTPARSGAARIAFLAGNGPPVPAGQVPVTLSQADGHGPALDAVYVPPGRSAYIVSRSLSGGGTGTRYLVTDTGVRFAIHDDDAAHDLGLPAAAAPAPWPVLAILPCGPELSRANASVARDTVAPGP</sequence>
<comment type="caution">
    <text evidence="11">The sequence shown here is derived from an EMBL/GenBank/DDBJ whole genome shotgun (WGS) entry which is preliminary data.</text>
</comment>
<dbReference type="PANTHER" id="PTHR40765:SF2">
    <property type="entry name" value="ESX-2 SECRETION SYSTEM ATPASE ECCB2"/>
    <property type="match status" value="1"/>
</dbReference>
<keyword evidence="4 10" id="KW-0812">Transmembrane</keyword>
<dbReference type="Proteomes" id="UP000193247">
    <property type="component" value="Unassembled WGS sequence"/>
</dbReference>
<evidence type="ECO:0000313" key="12">
    <source>
        <dbReference type="Proteomes" id="UP000193247"/>
    </source>
</evidence>
<keyword evidence="9 10" id="KW-0472">Membrane</keyword>
<dbReference type="NCBIfam" id="TIGR03919">
    <property type="entry name" value="T7SS_EccB"/>
    <property type="match status" value="1"/>
</dbReference>
<evidence type="ECO:0000256" key="6">
    <source>
        <dbReference type="ARBA" id="ARBA00022801"/>
    </source>
</evidence>
<evidence type="ECO:0000313" key="11">
    <source>
        <dbReference type="EMBL" id="OSC42969.1"/>
    </source>
</evidence>